<gene>
    <name evidence="7" type="ORF">DD237_004654</name>
    <name evidence="6" type="ORF">DD238_003490</name>
</gene>
<dbReference type="InterPro" id="IPR011047">
    <property type="entry name" value="Quinoprotein_ADH-like_sf"/>
</dbReference>
<feature type="repeat" description="WD" evidence="5">
    <location>
        <begin position="14"/>
        <end position="55"/>
    </location>
</feature>
<comment type="similarity">
    <text evidence="3">Belongs to the WD repeat STRAP family.</text>
</comment>
<dbReference type="Gene3D" id="2.130.10.10">
    <property type="entry name" value="YVTN repeat-like/Quinoprotein amine dehydrogenase"/>
    <property type="match status" value="1"/>
</dbReference>
<evidence type="ECO:0000313" key="8">
    <source>
        <dbReference type="Proteomes" id="UP000282087"/>
    </source>
</evidence>
<dbReference type="InterPro" id="IPR020472">
    <property type="entry name" value="WD40_PAC1"/>
</dbReference>
<dbReference type="Proteomes" id="UP000286097">
    <property type="component" value="Unassembled WGS sequence"/>
</dbReference>
<dbReference type="EMBL" id="QLLG01000169">
    <property type="protein sequence ID" value="RMX67351.1"/>
    <property type="molecule type" value="Genomic_DNA"/>
</dbReference>
<evidence type="ECO:0000256" key="1">
    <source>
        <dbReference type="ARBA" id="ARBA00022574"/>
    </source>
</evidence>
<dbReference type="AlphaFoldDB" id="A0A3M6VMS8"/>
<dbReference type="EMBL" id="QKXF01000520">
    <property type="protein sequence ID" value="RQM10845.1"/>
    <property type="molecule type" value="Genomic_DNA"/>
</dbReference>
<organism evidence="6 8">
    <name type="scientific">Peronospora effusa</name>
    <dbReference type="NCBI Taxonomy" id="542832"/>
    <lineage>
        <taxon>Eukaryota</taxon>
        <taxon>Sar</taxon>
        <taxon>Stramenopiles</taxon>
        <taxon>Oomycota</taxon>
        <taxon>Peronosporomycetes</taxon>
        <taxon>Peronosporales</taxon>
        <taxon>Peronosporaceae</taxon>
        <taxon>Peronospora</taxon>
    </lineage>
</organism>
<dbReference type="PROSITE" id="PS50082">
    <property type="entry name" value="WD_REPEATS_2"/>
    <property type="match status" value="2"/>
</dbReference>
<accession>A0A3M6VMS8</accession>
<comment type="caution">
    <text evidence="6">The sequence shown here is derived from an EMBL/GenBank/DDBJ whole genome shotgun (WGS) entry which is preliminary data.</text>
</comment>
<reference evidence="8 9" key="1">
    <citation type="submission" date="2018-06" db="EMBL/GenBank/DDBJ databases">
        <title>Comparative genomics of downy mildews reveals potential adaptations to biotrophy.</title>
        <authorList>
            <person name="Fletcher K."/>
            <person name="Klosterman S.J."/>
            <person name="Derevnina L."/>
            <person name="Martin F."/>
            <person name="Koike S."/>
            <person name="Reyes Chin-Wo S."/>
            <person name="Mou B."/>
            <person name="Michelmore R."/>
        </authorList>
    </citation>
    <scope>NUCLEOTIDE SEQUENCE [LARGE SCALE GENOMIC DNA]</scope>
    <source>
        <strain evidence="7 9">R13</strain>
        <strain evidence="6 8">R14</strain>
    </source>
</reference>
<evidence type="ECO:0000256" key="3">
    <source>
        <dbReference type="ARBA" id="ARBA00038394"/>
    </source>
</evidence>
<evidence type="ECO:0000313" key="9">
    <source>
        <dbReference type="Proteomes" id="UP000286097"/>
    </source>
</evidence>
<dbReference type="Proteomes" id="UP000282087">
    <property type="component" value="Unassembled WGS sequence"/>
</dbReference>
<keyword evidence="8" id="KW-1185">Reference proteome</keyword>
<dbReference type="STRING" id="542832.A0A3M6VMS8"/>
<keyword evidence="1 5" id="KW-0853">WD repeat</keyword>
<feature type="repeat" description="WD" evidence="5">
    <location>
        <begin position="242"/>
        <end position="283"/>
    </location>
</feature>
<evidence type="ECO:0000256" key="2">
    <source>
        <dbReference type="ARBA" id="ARBA00022737"/>
    </source>
</evidence>
<dbReference type="Pfam" id="PF00400">
    <property type="entry name" value="WD40"/>
    <property type="match status" value="3"/>
</dbReference>
<keyword evidence="2" id="KW-0677">Repeat</keyword>
<evidence type="ECO:0000256" key="5">
    <source>
        <dbReference type="PROSITE-ProRule" id="PRU00221"/>
    </source>
</evidence>
<dbReference type="InterPro" id="IPR015943">
    <property type="entry name" value="WD40/YVTN_repeat-like_dom_sf"/>
</dbReference>
<evidence type="ECO:0000256" key="4">
    <source>
        <dbReference type="ARBA" id="ARBA00040390"/>
    </source>
</evidence>
<dbReference type="PANTHER" id="PTHR19877:SF13">
    <property type="entry name" value="SERINE-THREONINE KINASE RECEPTOR-ASSOCIATED PROTEIN"/>
    <property type="match status" value="1"/>
</dbReference>
<dbReference type="SMART" id="SM00320">
    <property type="entry name" value="WD40"/>
    <property type="match status" value="6"/>
</dbReference>
<evidence type="ECO:0000313" key="7">
    <source>
        <dbReference type="EMBL" id="RQM10845.1"/>
    </source>
</evidence>
<sequence>MLRHGESGDWIGTFEGHKGAVWSAKLDPDATFGATGSADFSVKIWDALTGDLVTTLDHKHVVKSVTFTLDGMRLLTGGHEKVLRVFEMGPIKDQLETYKTDGRTGIVVVPPFPLVEMETAQPIRKIVVLSANMAVTGEVNGTITVWDLNAYQEICQLQVHADVMDMEASRDGKVLTVAAGKEVYFYDVDKNFELLRSFPMPISFAEEGGASLHPTENKFVAGGSDTWVRVFDFESGQLLETHKGHHGPVRCLRYSPSGNSFATGSEDGTIRIWQNDSKSAAATSIADTIGSSS</sequence>
<dbReference type="OrthoDB" id="200206at2759"/>
<dbReference type="InterPro" id="IPR001680">
    <property type="entry name" value="WD40_rpt"/>
</dbReference>
<dbReference type="PANTHER" id="PTHR19877">
    <property type="entry name" value="EUKARYOTIC TRANSLATION INITIATION FACTOR 3 SUBUNIT I"/>
    <property type="match status" value="1"/>
</dbReference>
<dbReference type="VEuPathDB" id="FungiDB:DD237_004654"/>
<dbReference type="PROSITE" id="PS50294">
    <property type="entry name" value="WD_REPEATS_REGION"/>
    <property type="match status" value="2"/>
</dbReference>
<protein>
    <recommendedName>
        <fullName evidence="4">Serine-threonine kinase receptor-associated protein</fullName>
    </recommendedName>
</protein>
<dbReference type="GO" id="GO:0000387">
    <property type="term" value="P:spliceosomal snRNP assembly"/>
    <property type="evidence" value="ECO:0007669"/>
    <property type="project" value="TreeGrafter"/>
</dbReference>
<evidence type="ECO:0000313" key="6">
    <source>
        <dbReference type="EMBL" id="RMX67351.1"/>
    </source>
</evidence>
<proteinExistence type="inferred from homology"/>
<dbReference type="GO" id="GO:0003723">
    <property type="term" value="F:RNA binding"/>
    <property type="evidence" value="ECO:0007669"/>
    <property type="project" value="TreeGrafter"/>
</dbReference>
<dbReference type="SUPFAM" id="SSF50998">
    <property type="entry name" value="Quinoprotein alcohol dehydrogenase-like"/>
    <property type="match status" value="1"/>
</dbReference>
<dbReference type="GO" id="GO:0032797">
    <property type="term" value="C:SMN complex"/>
    <property type="evidence" value="ECO:0007669"/>
    <property type="project" value="TreeGrafter"/>
</dbReference>
<dbReference type="PRINTS" id="PR00320">
    <property type="entry name" value="GPROTEINBRPT"/>
</dbReference>
<name>A0A3M6VMS8_9STRA</name>